<name>A0A9W4JNH4_9EURO</name>
<evidence type="ECO:0000256" key="2">
    <source>
        <dbReference type="ARBA" id="ARBA00023315"/>
    </source>
</evidence>
<dbReference type="AlphaFoldDB" id="A0A9W4JNH4"/>
<evidence type="ECO:0000313" key="4">
    <source>
        <dbReference type="EMBL" id="CAG8404898.1"/>
    </source>
</evidence>
<dbReference type="GO" id="GO:0016747">
    <property type="term" value="F:acyltransferase activity, transferring groups other than amino-acyl groups"/>
    <property type="evidence" value="ECO:0007669"/>
    <property type="project" value="TreeGrafter"/>
</dbReference>
<dbReference type="InterPro" id="IPR054710">
    <property type="entry name" value="Tri101-like_N"/>
</dbReference>
<dbReference type="InterPro" id="IPR050317">
    <property type="entry name" value="Plant_Fungal_Acyltransferase"/>
</dbReference>
<protein>
    <recommendedName>
        <fullName evidence="3">Trichothecene 3-O-acetyltransferase-like N-terminal domain-containing protein</fullName>
    </recommendedName>
</protein>
<accession>A0A9W4JNH4</accession>
<dbReference type="PANTHER" id="PTHR31642">
    <property type="entry name" value="TRICHOTHECENE 3-O-ACETYLTRANSFERASE"/>
    <property type="match status" value="1"/>
</dbReference>
<comment type="caution">
    <text evidence="4">The sequence shown here is derived from an EMBL/GenBank/DDBJ whole genome shotgun (WGS) entry which is preliminary data.</text>
</comment>
<evidence type="ECO:0000256" key="1">
    <source>
        <dbReference type="ARBA" id="ARBA00022679"/>
    </source>
</evidence>
<evidence type="ECO:0000313" key="5">
    <source>
        <dbReference type="Proteomes" id="UP001152592"/>
    </source>
</evidence>
<organism evidence="4 5">
    <name type="scientific">Penicillium salamii</name>
    <dbReference type="NCBI Taxonomy" id="1612424"/>
    <lineage>
        <taxon>Eukaryota</taxon>
        <taxon>Fungi</taxon>
        <taxon>Dikarya</taxon>
        <taxon>Ascomycota</taxon>
        <taxon>Pezizomycotina</taxon>
        <taxon>Eurotiomycetes</taxon>
        <taxon>Eurotiomycetidae</taxon>
        <taxon>Eurotiales</taxon>
        <taxon>Aspergillaceae</taxon>
        <taxon>Penicillium</taxon>
    </lineage>
</organism>
<dbReference type="Proteomes" id="UP001152592">
    <property type="component" value="Unassembled WGS sequence"/>
</dbReference>
<dbReference type="Pfam" id="PF22664">
    <property type="entry name" value="TRI-like_N"/>
    <property type="match status" value="1"/>
</dbReference>
<dbReference type="EMBL" id="CAJVPD010000260">
    <property type="protein sequence ID" value="CAG8404898.1"/>
    <property type="molecule type" value="Genomic_DNA"/>
</dbReference>
<keyword evidence="2" id="KW-0012">Acyltransferase</keyword>
<evidence type="ECO:0000259" key="3">
    <source>
        <dbReference type="Pfam" id="PF22664"/>
    </source>
</evidence>
<sequence>MGSTTVPPVIPPLTAFERIGPKGWIRYVFLFQLAEDYEIGKIADIIRHGFDEVKERFPEADCEAVPDLESRQQGVFKLQKLRSGEIESVVVKDLRHPDKFVWAYDELKAQSFPVSAFDANLLCRGSVWAAPGERMPISLSQANFIRGGLILTWNIFHMVGDGTSFCTWMKVWAEGCRRAQALDIPDPIQLHPDIWNDREQLMKPSGRNHGRLEDHPEYTLLPFTPTGAPPKMLSPHHRGQVFRFSPESLKALKADASPTNASEPSDQEWISTNDAVSALVWRTVMAVQSPMELLEGDPVSNFGISINGRQRMSPKIHPDTSGCFVGFVPVIAPVRDIVGHFSLADLAILIRKAVLRADDQFGDDVVTLVDSVDDVSKLVPTAFLDIPGFNCVLSSWTAFSLYSLDWAPILGENIDAVRTPSVGLINGGQFILPVLPDGGMEVLMGVEESCLDRLRNDSLLNKYAITV</sequence>
<dbReference type="InterPro" id="IPR023213">
    <property type="entry name" value="CAT-like_dom_sf"/>
</dbReference>
<keyword evidence="1" id="KW-0808">Transferase</keyword>
<proteinExistence type="predicted"/>
<dbReference type="PANTHER" id="PTHR31642:SF310">
    <property type="entry name" value="FATTY ALCOHOL:CAFFEOYL-COA ACYLTRANSFERASE"/>
    <property type="match status" value="1"/>
</dbReference>
<feature type="domain" description="Trichothecene 3-O-acetyltransferase-like N-terminal" evidence="3">
    <location>
        <begin position="27"/>
        <end position="176"/>
    </location>
</feature>
<gene>
    <name evidence="4" type="ORF">PSALAMII_LOCUS8080</name>
</gene>
<reference evidence="4" key="1">
    <citation type="submission" date="2021-07" db="EMBL/GenBank/DDBJ databases">
        <authorList>
            <person name="Branca A.L. A."/>
        </authorList>
    </citation>
    <scope>NUCLEOTIDE SEQUENCE</scope>
</reference>
<dbReference type="GO" id="GO:0044550">
    <property type="term" value="P:secondary metabolite biosynthetic process"/>
    <property type="evidence" value="ECO:0007669"/>
    <property type="project" value="TreeGrafter"/>
</dbReference>
<dbReference type="Gene3D" id="3.30.559.10">
    <property type="entry name" value="Chloramphenicol acetyltransferase-like domain"/>
    <property type="match status" value="2"/>
</dbReference>
<dbReference type="OrthoDB" id="5958943at2759"/>